<dbReference type="PANTHER" id="PTHR47183">
    <property type="entry name" value="GLUCOSE-1-PHOSPHATE CYTIDYLYLTRANSFERASE-RELATED"/>
    <property type="match status" value="1"/>
</dbReference>
<dbReference type="Gene3D" id="3.90.550.10">
    <property type="entry name" value="Spore Coat Polysaccharide Biosynthesis Protein SpsA, Chain A"/>
    <property type="match status" value="1"/>
</dbReference>
<accession>A0A1G2FYU8</accession>
<evidence type="ECO:0000313" key="2">
    <source>
        <dbReference type="EMBL" id="OGZ43245.1"/>
    </source>
</evidence>
<reference evidence="2 3" key="1">
    <citation type="journal article" date="2016" name="Nat. Commun.">
        <title>Thousands of microbial genomes shed light on interconnected biogeochemical processes in an aquifer system.</title>
        <authorList>
            <person name="Anantharaman K."/>
            <person name="Brown C.T."/>
            <person name="Hug L.A."/>
            <person name="Sharon I."/>
            <person name="Castelle C.J."/>
            <person name="Probst A.J."/>
            <person name="Thomas B.C."/>
            <person name="Singh A."/>
            <person name="Wilkins M.J."/>
            <person name="Karaoz U."/>
            <person name="Brodie E.L."/>
            <person name="Williams K.H."/>
            <person name="Hubbard S.S."/>
            <person name="Banfield J.F."/>
        </authorList>
    </citation>
    <scope>NUCLEOTIDE SEQUENCE [LARGE SCALE GENOMIC DNA]</scope>
</reference>
<protein>
    <submittedName>
        <fullName evidence="2">Glucose-1-phosphate cytidylyltransferase</fullName>
    </submittedName>
</protein>
<dbReference type="InterPro" id="IPR046981">
    <property type="entry name" value="G1P_cyt_trans"/>
</dbReference>
<feature type="domain" description="Nucleotidyl transferase" evidence="1">
    <location>
        <begin position="2"/>
        <end position="203"/>
    </location>
</feature>
<dbReference type="InterPro" id="IPR029044">
    <property type="entry name" value="Nucleotide-diphossugar_trans"/>
</dbReference>
<dbReference type="GO" id="GO:0047343">
    <property type="term" value="F:glucose-1-phosphate cytidylyltransferase activity"/>
    <property type="evidence" value="ECO:0007669"/>
    <property type="project" value="InterPro"/>
</dbReference>
<evidence type="ECO:0000313" key="3">
    <source>
        <dbReference type="Proteomes" id="UP000177480"/>
    </source>
</evidence>
<dbReference type="SUPFAM" id="SSF53448">
    <property type="entry name" value="Nucleotide-diphospho-sugar transferases"/>
    <property type="match status" value="1"/>
</dbReference>
<dbReference type="EMBL" id="MHNK01000019">
    <property type="protein sequence ID" value="OGZ43245.1"/>
    <property type="molecule type" value="Genomic_DNA"/>
</dbReference>
<dbReference type="NCBIfam" id="TIGR02623">
    <property type="entry name" value="G1P_cyt_trans"/>
    <property type="match status" value="1"/>
</dbReference>
<dbReference type="CDD" id="cd02524">
    <property type="entry name" value="G1P_cytidylyltransferase"/>
    <property type="match status" value="1"/>
</dbReference>
<organism evidence="2 3">
    <name type="scientific">Candidatus Ryanbacteria bacterium RIFCSPHIGHO2_01_FULL_45_22</name>
    <dbReference type="NCBI Taxonomy" id="1802114"/>
    <lineage>
        <taxon>Bacteria</taxon>
        <taxon>Candidatus Ryaniibacteriota</taxon>
    </lineage>
</organism>
<proteinExistence type="predicted"/>
<keyword evidence="2" id="KW-0548">Nucleotidyltransferase</keyword>
<keyword evidence="2" id="KW-0808">Transferase</keyword>
<dbReference type="InterPro" id="IPR013446">
    <property type="entry name" value="G1P_cyt_trans-like"/>
</dbReference>
<comment type="caution">
    <text evidence="2">The sequence shown here is derived from an EMBL/GenBank/DDBJ whole genome shotgun (WGS) entry which is preliminary data.</text>
</comment>
<name>A0A1G2FYU8_9BACT</name>
<dbReference type="Proteomes" id="UP000177480">
    <property type="component" value="Unassembled WGS sequence"/>
</dbReference>
<dbReference type="Pfam" id="PF00483">
    <property type="entry name" value="NTP_transferase"/>
    <property type="match status" value="1"/>
</dbReference>
<gene>
    <name evidence="2" type="ORF">A2719_00965</name>
</gene>
<evidence type="ECO:0000259" key="1">
    <source>
        <dbReference type="Pfam" id="PF00483"/>
    </source>
</evidence>
<dbReference type="STRING" id="1802114.A2719_00965"/>
<sequence>MKVVILCGGQGTRLREETEYRPKPLVMVGDRPILWHIMKLYSHYGFNEFILCLGYKGDMIKNYFLNYDELAHDFTLQLGSGKKEVHHHANNTPDWKITFADTGQACETGSRIARIQKYIGDDEEFFLTYGDAVTDVNISDLYRHHREKGKMVTVTGIQPPNPFGVIEAREGVVTSFTEKPQSQDWANGGFFVCNKRVFAFLSSDGSVIFEQGPLRQVASLGELAMYHHNKFWHCVDTFKHLEGLNAYYNKGTRPWMVWEN</sequence>
<dbReference type="GO" id="GO:0009243">
    <property type="term" value="P:O antigen biosynthetic process"/>
    <property type="evidence" value="ECO:0007669"/>
    <property type="project" value="InterPro"/>
</dbReference>
<dbReference type="AlphaFoldDB" id="A0A1G2FYU8"/>
<dbReference type="InterPro" id="IPR005835">
    <property type="entry name" value="NTP_transferase_dom"/>
</dbReference>